<dbReference type="CDD" id="cd01483">
    <property type="entry name" value="E1_enzyme_family"/>
    <property type="match status" value="1"/>
</dbReference>
<dbReference type="InterPro" id="IPR000594">
    <property type="entry name" value="ThiF_NAD_FAD-bd"/>
</dbReference>
<dbReference type="GO" id="GO:0008641">
    <property type="term" value="F:ubiquitin-like modifier activating enzyme activity"/>
    <property type="evidence" value="ECO:0007669"/>
    <property type="project" value="InterPro"/>
</dbReference>
<feature type="domain" description="THIF-type NAD/FAD binding fold" evidence="1">
    <location>
        <begin position="172"/>
        <end position="334"/>
    </location>
</feature>
<keyword evidence="4" id="KW-1185">Reference proteome</keyword>
<dbReference type="NCBIfam" id="NF004805">
    <property type="entry name" value="PRK06153.1-4"/>
    <property type="match status" value="1"/>
</dbReference>
<dbReference type="Proteomes" id="UP000316093">
    <property type="component" value="Chromosome"/>
</dbReference>
<keyword evidence="3" id="KW-0808">Transferase</keyword>
<proteinExistence type="predicted"/>
<keyword evidence="3" id="KW-0548">Nucleotidyltransferase</keyword>
<reference evidence="3 4" key="1">
    <citation type="submission" date="2019-06" db="EMBL/GenBank/DDBJ databases">
        <title>A complete genome sequence for Luteibacter pinisoli MAH-14.</title>
        <authorList>
            <person name="Baltrus D.A."/>
        </authorList>
    </citation>
    <scope>NUCLEOTIDE SEQUENCE [LARGE SCALE GENOMIC DNA]</scope>
    <source>
        <strain evidence="3 4">MAH-14</strain>
    </source>
</reference>
<dbReference type="KEGG" id="lpy:FIV34_11610"/>
<dbReference type="SUPFAM" id="SSF69572">
    <property type="entry name" value="Activating enzymes of the ubiquitin-like proteins"/>
    <property type="match status" value="1"/>
</dbReference>
<evidence type="ECO:0000259" key="2">
    <source>
        <dbReference type="Pfam" id="PF20590"/>
    </source>
</evidence>
<dbReference type="EMBL" id="CP041046">
    <property type="protein sequence ID" value="QDE39807.1"/>
    <property type="molecule type" value="Genomic_DNA"/>
</dbReference>
<organism evidence="3 4">
    <name type="scientific">Luteibacter pinisoli</name>
    <dbReference type="NCBI Taxonomy" id="2589080"/>
    <lineage>
        <taxon>Bacteria</taxon>
        <taxon>Pseudomonadati</taxon>
        <taxon>Pseudomonadota</taxon>
        <taxon>Gammaproteobacteria</taxon>
        <taxon>Lysobacterales</taxon>
        <taxon>Rhodanobacteraceae</taxon>
        <taxon>Luteibacter</taxon>
    </lineage>
</organism>
<dbReference type="RefSeq" id="WP_139982889.1">
    <property type="nucleotide sequence ID" value="NZ_CP041046.1"/>
</dbReference>
<dbReference type="GO" id="GO:0016779">
    <property type="term" value="F:nucleotidyltransferase activity"/>
    <property type="evidence" value="ECO:0007669"/>
    <property type="project" value="UniProtKB-KW"/>
</dbReference>
<gene>
    <name evidence="3" type="ORF">FIV34_11610</name>
</gene>
<protein>
    <submittedName>
        <fullName evidence="3">ThiF family adenylyltransferase</fullName>
    </submittedName>
</protein>
<name>A0A4Y5Z3U1_9GAMM</name>
<dbReference type="NCBIfam" id="NF004804">
    <property type="entry name" value="PRK06153.1-3"/>
    <property type="match status" value="1"/>
</dbReference>
<dbReference type="InterPro" id="IPR035985">
    <property type="entry name" value="Ubiquitin-activating_enz"/>
</dbReference>
<feature type="domain" description="DUF6791" evidence="2">
    <location>
        <begin position="10"/>
        <end position="161"/>
    </location>
</feature>
<dbReference type="AlphaFoldDB" id="A0A4Y5Z3U1"/>
<evidence type="ECO:0000313" key="4">
    <source>
        <dbReference type="Proteomes" id="UP000316093"/>
    </source>
</evidence>
<dbReference type="OrthoDB" id="8773615at2"/>
<sequence>MSSSPIGRSPDLLRLRNEGFNLEVRAGYLLVHEVPYATAQSTVARGTLAFQLDLTADIAVKPQNHTAYFIGACPCDAQGQALNAIINNSQSTTVNGITVNHYLSAKPRTPDGLYPDYYTKVTQYVAQIAGPAQALRPGMDAKGFRVVEATVGESVFAYEDTASTRAGIALATDRFKNQRIAIVGLGGTGAYVLDQVAKTPVSNIHLWDGDAQHQHNAFRSPGAMPVDALRATPNKANYWASVYGAMHRHIVPHAVMITAENAQALREFDHVFLCVDRAEPRRLILEALAGSSATLIDVGIGMRMNSANALVGQCRVSVVDPQRSAVAIATLPMAGADDDNLYTTNIQVADLNMINAGLAIHAWKTRLGFYASMTQSHLTVFATSNSTMATATDEGNACAA</sequence>
<accession>A0A4Y5Z3U1</accession>
<dbReference type="Pfam" id="PF20590">
    <property type="entry name" value="DUF6791"/>
    <property type="match status" value="1"/>
</dbReference>
<dbReference type="InterPro" id="IPR046741">
    <property type="entry name" value="DUF6791"/>
</dbReference>
<dbReference type="Gene3D" id="3.40.50.720">
    <property type="entry name" value="NAD(P)-binding Rossmann-like Domain"/>
    <property type="match status" value="1"/>
</dbReference>
<evidence type="ECO:0000259" key="1">
    <source>
        <dbReference type="Pfam" id="PF00899"/>
    </source>
</evidence>
<dbReference type="Pfam" id="PF00899">
    <property type="entry name" value="ThiF"/>
    <property type="match status" value="1"/>
</dbReference>
<evidence type="ECO:0000313" key="3">
    <source>
        <dbReference type="EMBL" id="QDE39807.1"/>
    </source>
</evidence>